<dbReference type="PROSITE" id="PS00107">
    <property type="entry name" value="PROTEIN_KINASE_ATP"/>
    <property type="match status" value="1"/>
</dbReference>
<comment type="caution">
    <text evidence="5">The sequence shown here is derived from an EMBL/GenBank/DDBJ whole genome shotgun (WGS) entry which is preliminary data.</text>
</comment>
<keyword evidence="5" id="KW-0808">Transferase</keyword>
<dbReference type="InterPro" id="IPR000719">
    <property type="entry name" value="Prot_kinase_dom"/>
</dbReference>
<evidence type="ECO:0000313" key="5">
    <source>
        <dbReference type="EMBL" id="KAA6379336.1"/>
    </source>
</evidence>
<dbReference type="InterPro" id="IPR017441">
    <property type="entry name" value="Protein_kinase_ATP_BS"/>
</dbReference>
<dbReference type="PANTHER" id="PTHR44167:SF24">
    <property type="entry name" value="SERINE_THREONINE-PROTEIN KINASE CHK2"/>
    <property type="match status" value="1"/>
</dbReference>
<evidence type="ECO:0000259" key="4">
    <source>
        <dbReference type="PROSITE" id="PS50011"/>
    </source>
</evidence>
<evidence type="ECO:0000256" key="3">
    <source>
        <dbReference type="PROSITE-ProRule" id="PRU10141"/>
    </source>
</evidence>
<evidence type="ECO:0000256" key="1">
    <source>
        <dbReference type="ARBA" id="ARBA00022741"/>
    </source>
</evidence>
<dbReference type="InterPro" id="IPR011989">
    <property type="entry name" value="ARM-like"/>
</dbReference>
<dbReference type="GO" id="GO:0005524">
    <property type="term" value="F:ATP binding"/>
    <property type="evidence" value="ECO:0007669"/>
    <property type="project" value="UniProtKB-UniRule"/>
</dbReference>
<protein>
    <submittedName>
        <fullName evidence="5">Putative Serine/threonine-protein kinase ATG1a</fullName>
    </submittedName>
</protein>
<feature type="binding site" evidence="3">
    <location>
        <position position="30"/>
    </location>
    <ligand>
        <name>ATP</name>
        <dbReference type="ChEBI" id="CHEBI:30616"/>
    </ligand>
</feature>
<proteinExistence type="predicted"/>
<dbReference type="Gene3D" id="3.30.200.20">
    <property type="entry name" value="Phosphorylase Kinase, domain 1"/>
    <property type="match status" value="1"/>
</dbReference>
<gene>
    <name evidence="5" type="ORF">EZS28_025136</name>
</gene>
<dbReference type="PANTHER" id="PTHR44167">
    <property type="entry name" value="OVARIAN-SPECIFIC SERINE/THREONINE-PROTEIN KINASE LOK-RELATED"/>
    <property type="match status" value="1"/>
</dbReference>
<feature type="domain" description="Protein kinase" evidence="4">
    <location>
        <begin position="2"/>
        <end position="258"/>
    </location>
</feature>
<dbReference type="PROSITE" id="PS50011">
    <property type="entry name" value="PROTEIN_KINASE_DOM"/>
    <property type="match status" value="1"/>
</dbReference>
<dbReference type="SMART" id="SM00220">
    <property type="entry name" value="S_TKc"/>
    <property type="match status" value="1"/>
</dbReference>
<dbReference type="Proteomes" id="UP000324800">
    <property type="component" value="Unassembled WGS sequence"/>
</dbReference>
<dbReference type="InterPro" id="IPR016024">
    <property type="entry name" value="ARM-type_fold"/>
</dbReference>
<keyword evidence="5" id="KW-0418">Kinase</keyword>
<dbReference type="GO" id="GO:0004674">
    <property type="term" value="F:protein serine/threonine kinase activity"/>
    <property type="evidence" value="ECO:0007669"/>
    <property type="project" value="TreeGrafter"/>
</dbReference>
<dbReference type="Pfam" id="PF00069">
    <property type="entry name" value="Pkinase"/>
    <property type="match status" value="1"/>
</dbReference>
<dbReference type="SUPFAM" id="SSF56112">
    <property type="entry name" value="Protein kinase-like (PK-like)"/>
    <property type="match status" value="1"/>
</dbReference>
<dbReference type="SUPFAM" id="SSF48371">
    <property type="entry name" value="ARM repeat"/>
    <property type="match status" value="1"/>
</dbReference>
<dbReference type="GO" id="GO:0005634">
    <property type="term" value="C:nucleus"/>
    <property type="evidence" value="ECO:0007669"/>
    <property type="project" value="TreeGrafter"/>
</dbReference>
<sequence length="698" mass="80889">MLVPIKPLGHGAFGSVHLCYHLDEGLVAVKIVHPENFDAREWKTSISLSKLDQKSIFIRKYLRYYISNNEVLLLIEYSNMKTLELITKHPQIQMPSYTLRALMKQMLEGLRVFHLSNLVHRDIKCDNILLHSPVGSGRVYAKLSDFGFTKKVDQSNEQTYPKGAYQHQAPELFQGPVALSQKIDIYAIGVTFYQLIFHKLPIQGFNRNDYKMKMLQMKRIERPQEIKDDILWDLLSQLLEFEPDKRITAEQALQHSYFTSPEALADISPEQNELAQQAIVAVQKSNTSISEFDKDPTFIVAESEIKKFIQTETRQTQSNQYSDGPNYSESKSLHLYSSQEYNKSSSQSYSSSAFKYLAKYLITLYSRTMTDEQSKVQKDLLEQNMTMEQIKEKLEKFSSLSLLERDVVCVNLIKQLKENKQGYQTAQQLGIFDLLLKILNTFDVDELYPIIYEPIITIIVQVSEEQIKDLVKSGYINWMQRMLISPKAEILWDAVYAIRKTTRLVAAQIDIGKENPLYEELQRNDIMKKLIEIFHSQDPNIKKISEHAAVALGLIFKATKIEGQLGEEIIHYNKQLTKESDPLLSNDSIFALALLAENQENHGIILSGNYAKQINDILLVDTDIKFYIRAIQLSIRLYKLGTREIREQLMKFISISRIEQLSSNKTEMFCYYPINMNEELRQLTSKFLDMVKEQKEER</sequence>
<dbReference type="InterPro" id="IPR011009">
    <property type="entry name" value="Kinase-like_dom_sf"/>
</dbReference>
<keyword evidence="2 3" id="KW-0067">ATP-binding</keyword>
<name>A0A5J4V9Y1_9EUKA</name>
<organism evidence="5 6">
    <name type="scientific">Streblomastix strix</name>
    <dbReference type="NCBI Taxonomy" id="222440"/>
    <lineage>
        <taxon>Eukaryota</taxon>
        <taxon>Metamonada</taxon>
        <taxon>Preaxostyla</taxon>
        <taxon>Oxymonadida</taxon>
        <taxon>Streblomastigidae</taxon>
        <taxon>Streblomastix</taxon>
    </lineage>
</organism>
<dbReference type="GO" id="GO:0044773">
    <property type="term" value="P:mitotic DNA damage checkpoint signaling"/>
    <property type="evidence" value="ECO:0007669"/>
    <property type="project" value="TreeGrafter"/>
</dbReference>
<keyword evidence="1 3" id="KW-0547">Nucleotide-binding</keyword>
<evidence type="ECO:0000313" key="6">
    <source>
        <dbReference type="Proteomes" id="UP000324800"/>
    </source>
</evidence>
<dbReference type="PROSITE" id="PS00108">
    <property type="entry name" value="PROTEIN_KINASE_ST"/>
    <property type="match status" value="1"/>
</dbReference>
<accession>A0A5J4V9Y1</accession>
<reference evidence="5 6" key="1">
    <citation type="submission" date="2019-03" db="EMBL/GenBank/DDBJ databases">
        <title>Single cell metagenomics reveals metabolic interactions within the superorganism composed of flagellate Streblomastix strix and complex community of Bacteroidetes bacteria on its surface.</title>
        <authorList>
            <person name="Treitli S.C."/>
            <person name="Kolisko M."/>
            <person name="Husnik F."/>
            <person name="Keeling P."/>
            <person name="Hampl V."/>
        </authorList>
    </citation>
    <scope>NUCLEOTIDE SEQUENCE [LARGE SCALE GENOMIC DNA]</scope>
    <source>
        <strain evidence="5">ST1C</strain>
    </source>
</reference>
<dbReference type="AlphaFoldDB" id="A0A5J4V9Y1"/>
<dbReference type="Gene3D" id="1.25.10.10">
    <property type="entry name" value="Leucine-rich Repeat Variant"/>
    <property type="match status" value="1"/>
</dbReference>
<dbReference type="InterPro" id="IPR008271">
    <property type="entry name" value="Ser/Thr_kinase_AS"/>
</dbReference>
<dbReference type="EMBL" id="SNRW01008561">
    <property type="protein sequence ID" value="KAA6379336.1"/>
    <property type="molecule type" value="Genomic_DNA"/>
</dbReference>
<dbReference type="Gene3D" id="1.10.510.10">
    <property type="entry name" value="Transferase(Phosphotransferase) domain 1"/>
    <property type="match status" value="1"/>
</dbReference>
<evidence type="ECO:0000256" key="2">
    <source>
        <dbReference type="ARBA" id="ARBA00022840"/>
    </source>
</evidence>